<reference evidence="2 3" key="1">
    <citation type="submission" date="2022-01" db="EMBL/GenBank/DDBJ databases">
        <title>A chromosome-scale genome assembly of the false clownfish, Amphiprion ocellaris.</title>
        <authorList>
            <person name="Ryu T."/>
        </authorList>
    </citation>
    <scope>NUCLEOTIDE SEQUENCE [LARGE SCALE GENOMIC DNA]</scope>
</reference>
<dbReference type="Ensembl" id="ENSAOCT00000000254.2">
    <property type="protein sequence ID" value="ENSAOCP00000025426.1"/>
    <property type="gene ID" value="ENSAOCG00000002289.2"/>
</dbReference>
<reference evidence="2" key="2">
    <citation type="submission" date="2025-08" db="UniProtKB">
        <authorList>
            <consortium name="Ensembl"/>
        </authorList>
    </citation>
    <scope>IDENTIFICATION</scope>
</reference>
<sequence>MAELQIEDEVKDEEQESSMQRTSEYVQAQNAQKQSSLPSPDQVDNQSHKSQKYEPEMHHTLSQSSVKKDCEENEDTYIPIATTKENKRTYDPKPERDRYQNVHAYTPRHFNVHAPPFS</sequence>
<proteinExistence type="predicted"/>
<evidence type="ECO:0000256" key="1">
    <source>
        <dbReference type="SAM" id="MobiDB-lite"/>
    </source>
</evidence>
<feature type="compositionally biased region" description="Basic and acidic residues" evidence="1">
    <location>
        <begin position="84"/>
        <end position="95"/>
    </location>
</feature>
<feature type="region of interest" description="Disordered" evidence="1">
    <location>
        <begin position="1"/>
        <end position="95"/>
    </location>
</feature>
<reference evidence="2" key="3">
    <citation type="submission" date="2025-09" db="UniProtKB">
        <authorList>
            <consortium name="Ensembl"/>
        </authorList>
    </citation>
    <scope>IDENTIFICATION</scope>
</reference>
<feature type="compositionally biased region" description="Polar residues" evidence="1">
    <location>
        <begin position="17"/>
        <end position="45"/>
    </location>
</feature>
<accession>A0A3Q1D343</accession>
<organism evidence="2 3">
    <name type="scientific">Amphiprion ocellaris</name>
    <name type="common">Clown anemonefish</name>
    <dbReference type="NCBI Taxonomy" id="80972"/>
    <lineage>
        <taxon>Eukaryota</taxon>
        <taxon>Metazoa</taxon>
        <taxon>Chordata</taxon>
        <taxon>Craniata</taxon>
        <taxon>Vertebrata</taxon>
        <taxon>Euteleostomi</taxon>
        <taxon>Actinopterygii</taxon>
        <taxon>Neopterygii</taxon>
        <taxon>Teleostei</taxon>
        <taxon>Neoteleostei</taxon>
        <taxon>Acanthomorphata</taxon>
        <taxon>Ovalentaria</taxon>
        <taxon>Pomacentridae</taxon>
        <taxon>Amphiprion</taxon>
    </lineage>
</organism>
<keyword evidence="3" id="KW-1185">Reference proteome</keyword>
<evidence type="ECO:0000313" key="3">
    <source>
        <dbReference type="Proteomes" id="UP001501940"/>
    </source>
</evidence>
<evidence type="ECO:0000313" key="2">
    <source>
        <dbReference type="Ensembl" id="ENSAOCP00000025426.1"/>
    </source>
</evidence>
<dbReference type="Proteomes" id="UP001501940">
    <property type="component" value="Chromosome 18"/>
</dbReference>
<feature type="compositionally biased region" description="Acidic residues" evidence="1">
    <location>
        <begin position="1"/>
        <end position="16"/>
    </location>
</feature>
<dbReference type="AlphaFoldDB" id="A0A3Q1D343"/>
<protein>
    <submittedName>
        <fullName evidence="2">Uncharacterized protein</fullName>
    </submittedName>
</protein>
<name>A0A3Q1D343_AMPOC</name>